<dbReference type="InterPro" id="IPR038135">
    <property type="entry name" value="Methylthiotransferase_N_sf"/>
</dbReference>
<keyword evidence="20" id="KW-1185">Reference proteome</keyword>
<dbReference type="InterPro" id="IPR058240">
    <property type="entry name" value="rSAM_sf"/>
</dbReference>
<keyword evidence="9" id="KW-0479">Metal-binding</keyword>
<dbReference type="InterPro" id="IPR013848">
    <property type="entry name" value="Methylthiotransferase_N"/>
</dbReference>
<evidence type="ECO:0000256" key="5">
    <source>
        <dbReference type="ARBA" id="ARBA00022490"/>
    </source>
</evidence>
<proteinExistence type="inferred from homology"/>
<comment type="similarity">
    <text evidence="14">Belongs to the methylthiotransferase family. MtaB subfamily.</text>
</comment>
<dbReference type="GO" id="GO:0035598">
    <property type="term" value="F:tRNA (N(6)-L-threonylcarbamoyladenosine(37)-C(2))-methylthiotransferase activity"/>
    <property type="evidence" value="ECO:0007669"/>
    <property type="project" value="UniProtKB-EC"/>
</dbReference>
<dbReference type="CDD" id="cd01335">
    <property type="entry name" value="Radical_SAM"/>
    <property type="match status" value="1"/>
</dbReference>
<feature type="domain" description="MTTase N-terminal" evidence="17">
    <location>
        <begin position="15"/>
        <end position="127"/>
    </location>
</feature>
<dbReference type="SFLD" id="SFLDG01082">
    <property type="entry name" value="B12-binding_domain_containing"/>
    <property type="match status" value="1"/>
</dbReference>
<evidence type="ECO:0000256" key="10">
    <source>
        <dbReference type="ARBA" id="ARBA00023004"/>
    </source>
</evidence>
<protein>
    <recommendedName>
        <fullName evidence="15">Threonylcarbamoyladenosine tRNA methylthiotransferase MtaB</fullName>
        <ecNumber evidence="3">2.8.4.5</ecNumber>
    </recommendedName>
    <alternativeName>
        <fullName evidence="12">tRNA-t(6)A37 methylthiotransferase</fullName>
    </alternativeName>
</protein>
<accession>A0A1G7A6P7</accession>
<evidence type="ECO:0000256" key="12">
    <source>
        <dbReference type="ARBA" id="ARBA00031213"/>
    </source>
</evidence>
<dbReference type="RefSeq" id="WP_200781917.1">
    <property type="nucleotide sequence ID" value="NZ_FNAF01000019.1"/>
</dbReference>
<evidence type="ECO:0000256" key="9">
    <source>
        <dbReference type="ARBA" id="ARBA00022723"/>
    </source>
</evidence>
<dbReference type="GO" id="GO:0051539">
    <property type="term" value="F:4 iron, 4 sulfur cluster binding"/>
    <property type="evidence" value="ECO:0007669"/>
    <property type="project" value="UniProtKB-KW"/>
</dbReference>
<reference evidence="19 20" key="1">
    <citation type="submission" date="2016-10" db="EMBL/GenBank/DDBJ databases">
        <authorList>
            <person name="de Groot N.N."/>
        </authorList>
    </citation>
    <scope>NUCLEOTIDE SEQUENCE [LARGE SCALE GENOMIC DNA]</scope>
    <source>
        <strain evidence="19 20">DSM 20475</strain>
    </source>
</reference>
<dbReference type="PROSITE" id="PS01278">
    <property type="entry name" value="MTTASE_RADICAL"/>
    <property type="match status" value="1"/>
</dbReference>
<dbReference type="PROSITE" id="PS51449">
    <property type="entry name" value="MTTASE_N"/>
    <property type="match status" value="1"/>
</dbReference>
<keyword evidence="10" id="KW-0408">Iron</keyword>
<feature type="domain" description="Radical SAM core" evidence="18">
    <location>
        <begin position="152"/>
        <end position="383"/>
    </location>
</feature>
<dbReference type="SFLD" id="SFLDG01061">
    <property type="entry name" value="methylthiotransferase"/>
    <property type="match status" value="1"/>
</dbReference>
<dbReference type="PROSITE" id="PS51918">
    <property type="entry name" value="RADICAL_SAM"/>
    <property type="match status" value="1"/>
</dbReference>
<evidence type="ECO:0000256" key="13">
    <source>
        <dbReference type="ARBA" id="ARBA00051661"/>
    </source>
</evidence>
<comment type="catalytic activity">
    <reaction evidence="13">
        <text>N(6)-L-threonylcarbamoyladenosine(37) in tRNA + (sulfur carrier)-SH + AH2 + 2 S-adenosyl-L-methionine = 2-methylsulfanyl-N(6)-L-threonylcarbamoyladenosine(37) in tRNA + (sulfur carrier)-H + 5'-deoxyadenosine + L-methionine + A + S-adenosyl-L-homocysteine + 2 H(+)</text>
        <dbReference type="Rhea" id="RHEA:37075"/>
        <dbReference type="Rhea" id="RHEA-COMP:10163"/>
        <dbReference type="Rhea" id="RHEA-COMP:11092"/>
        <dbReference type="Rhea" id="RHEA-COMP:14737"/>
        <dbReference type="Rhea" id="RHEA-COMP:14739"/>
        <dbReference type="ChEBI" id="CHEBI:13193"/>
        <dbReference type="ChEBI" id="CHEBI:15378"/>
        <dbReference type="ChEBI" id="CHEBI:17319"/>
        <dbReference type="ChEBI" id="CHEBI:17499"/>
        <dbReference type="ChEBI" id="CHEBI:29917"/>
        <dbReference type="ChEBI" id="CHEBI:57844"/>
        <dbReference type="ChEBI" id="CHEBI:57856"/>
        <dbReference type="ChEBI" id="CHEBI:59789"/>
        <dbReference type="ChEBI" id="CHEBI:64428"/>
        <dbReference type="ChEBI" id="CHEBI:74418"/>
        <dbReference type="ChEBI" id="CHEBI:74420"/>
        <dbReference type="EC" id="2.8.4.5"/>
    </reaction>
</comment>
<dbReference type="PANTHER" id="PTHR11918:SF45">
    <property type="entry name" value="THREONYLCARBAMOYLADENOSINE TRNA METHYLTHIOTRANSFERASE"/>
    <property type="match status" value="1"/>
</dbReference>
<dbReference type="NCBIfam" id="TIGR00089">
    <property type="entry name" value="MiaB/RimO family radical SAM methylthiotransferase"/>
    <property type="match status" value="1"/>
</dbReference>
<evidence type="ECO:0000256" key="15">
    <source>
        <dbReference type="ARBA" id="ARBA00069898"/>
    </source>
</evidence>
<dbReference type="NCBIfam" id="TIGR01579">
    <property type="entry name" value="MiaB-like-C"/>
    <property type="match status" value="1"/>
</dbReference>
<feature type="domain" description="TRAM" evidence="16">
    <location>
        <begin position="386"/>
        <end position="447"/>
    </location>
</feature>
<keyword evidence="4" id="KW-0004">4Fe-4S</keyword>
<evidence type="ECO:0000259" key="18">
    <source>
        <dbReference type="PROSITE" id="PS51918"/>
    </source>
</evidence>
<dbReference type="PROSITE" id="PS50926">
    <property type="entry name" value="TRAM"/>
    <property type="match status" value="1"/>
</dbReference>
<dbReference type="InterPro" id="IPR007197">
    <property type="entry name" value="rSAM"/>
</dbReference>
<evidence type="ECO:0000256" key="11">
    <source>
        <dbReference type="ARBA" id="ARBA00023014"/>
    </source>
</evidence>
<dbReference type="SMART" id="SM00729">
    <property type="entry name" value="Elp3"/>
    <property type="match status" value="1"/>
</dbReference>
<name>A0A1G7A6P7_PEPNI</name>
<dbReference type="GO" id="GO:0046872">
    <property type="term" value="F:metal ion binding"/>
    <property type="evidence" value="ECO:0007669"/>
    <property type="project" value="UniProtKB-KW"/>
</dbReference>
<dbReference type="InterPro" id="IPR023404">
    <property type="entry name" value="rSAM_horseshoe"/>
</dbReference>
<dbReference type="InterPro" id="IPR005839">
    <property type="entry name" value="Methylthiotransferase"/>
</dbReference>
<evidence type="ECO:0000256" key="1">
    <source>
        <dbReference type="ARBA" id="ARBA00001966"/>
    </source>
</evidence>
<evidence type="ECO:0000256" key="2">
    <source>
        <dbReference type="ARBA" id="ARBA00002399"/>
    </source>
</evidence>
<dbReference type="Proteomes" id="UP000198995">
    <property type="component" value="Unassembled WGS sequence"/>
</dbReference>
<dbReference type="InterPro" id="IPR006638">
    <property type="entry name" value="Elp3/MiaA/NifB-like_rSAM"/>
</dbReference>
<sequence>MSTDNELQPYGAMAPTVAFHTLGCKVNQHDSDMMAALFAAAGYEVVPFHDIADVYVINTCTVTHLSDRKSRQMIRRAVSQNPAAIVAVCGCYVQTAADEVARIEGVDVLIGTNERSRIVEAVEAYRQAGERQILMPSEEDLYTFEPVTHAQVSDRSRAYVKIQEGCNQFCSYCIIPYARGPLRSRRVADTVSQVQDLVRAGYREVVLTGIHIGVFGQGLQDEPGDLTALCRAILAETDLPRLRLGSIECTEITPDLIRLMAEEPRMARHLHIPLQAGADKTLSAMNRPYNTEAFRQIMREVRAAIPGIAVTTDLMVGFPGETDDDFRASLIFANDMAFSDMHIFKYSMRGGTPAAAMPDQVPAEVKDRRAKQMAVVARKNKEAYARAQIGKTLSVIIEDHHTDGGVTGHSSNYLKVYIPQDAPPAKTVAAIEIIDYKDYLLQGQVTSADKADG</sequence>
<dbReference type="InterPro" id="IPR006467">
    <property type="entry name" value="MiaB-like_bact"/>
</dbReference>
<keyword evidence="6 19" id="KW-0808">Transferase</keyword>
<evidence type="ECO:0000313" key="20">
    <source>
        <dbReference type="Proteomes" id="UP000198995"/>
    </source>
</evidence>
<dbReference type="FunFam" id="3.40.50.12160:FF:000004">
    <property type="entry name" value="Threonylcarbamoyladenosine tRNA methylthiotransferase MtaB"/>
    <property type="match status" value="1"/>
</dbReference>
<dbReference type="SUPFAM" id="SSF102114">
    <property type="entry name" value="Radical SAM enzymes"/>
    <property type="match status" value="1"/>
</dbReference>
<dbReference type="InterPro" id="IPR020612">
    <property type="entry name" value="Methylthiotransferase_CS"/>
</dbReference>
<keyword evidence="11" id="KW-0411">Iron-sulfur</keyword>
<evidence type="ECO:0000259" key="16">
    <source>
        <dbReference type="PROSITE" id="PS50926"/>
    </source>
</evidence>
<gene>
    <name evidence="19" type="ORF">SAMN04489866_11916</name>
</gene>
<dbReference type="Pfam" id="PF04055">
    <property type="entry name" value="Radical_SAM"/>
    <property type="match status" value="1"/>
</dbReference>
<dbReference type="AlphaFoldDB" id="A0A1G7A6P7"/>
<dbReference type="FunFam" id="3.80.30.20:FF:000001">
    <property type="entry name" value="tRNA-2-methylthio-N(6)-dimethylallyladenosine synthase 2"/>
    <property type="match status" value="1"/>
</dbReference>
<evidence type="ECO:0000256" key="14">
    <source>
        <dbReference type="ARBA" id="ARBA00061574"/>
    </source>
</evidence>
<dbReference type="EMBL" id="FNAF01000019">
    <property type="protein sequence ID" value="SDE10544.1"/>
    <property type="molecule type" value="Genomic_DNA"/>
</dbReference>
<dbReference type="PANTHER" id="PTHR11918">
    <property type="entry name" value="RADICAL SAM PROTEINS"/>
    <property type="match status" value="1"/>
</dbReference>
<dbReference type="Gene3D" id="3.80.30.20">
    <property type="entry name" value="tm_1862 like domain"/>
    <property type="match status" value="1"/>
</dbReference>
<evidence type="ECO:0000256" key="6">
    <source>
        <dbReference type="ARBA" id="ARBA00022679"/>
    </source>
</evidence>
<dbReference type="SFLD" id="SFLDS00029">
    <property type="entry name" value="Radical_SAM"/>
    <property type="match status" value="1"/>
</dbReference>
<dbReference type="Gene3D" id="3.40.50.12160">
    <property type="entry name" value="Methylthiotransferase, N-terminal domain"/>
    <property type="match status" value="1"/>
</dbReference>
<keyword evidence="8" id="KW-0819">tRNA processing</keyword>
<dbReference type="InterPro" id="IPR002792">
    <property type="entry name" value="TRAM_dom"/>
</dbReference>
<evidence type="ECO:0000259" key="17">
    <source>
        <dbReference type="PROSITE" id="PS51449"/>
    </source>
</evidence>
<evidence type="ECO:0000313" key="19">
    <source>
        <dbReference type="EMBL" id="SDE10544.1"/>
    </source>
</evidence>
<organism evidence="19 20">
    <name type="scientific">Peptococcus niger</name>
    <dbReference type="NCBI Taxonomy" id="2741"/>
    <lineage>
        <taxon>Bacteria</taxon>
        <taxon>Bacillati</taxon>
        <taxon>Bacillota</taxon>
        <taxon>Clostridia</taxon>
        <taxon>Eubacteriales</taxon>
        <taxon>Peptococcaceae</taxon>
        <taxon>Peptococcus</taxon>
    </lineage>
</organism>
<evidence type="ECO:0000256" key="8">
    <source>
        <dbReference type="ARBA" id="ARBA00022694"/>
    </source>
</evidence>
<keyword evidence="5" id="KW-0963">Cytoplasm</keyword>
<dbReference type="STRING" id="2741.SAMN04489866_11916"/>
<comment type="function">
    <text evidence="2">Catalyzes the methylthiolation of N6-threonylcarbamoyladenosine (t(6)A), leading to the formation of 2-methylthio-N6-threonylcarbamoyladenosine (ms(2)t(6)A) at position 37 in tRNAs that read codons beginning with adenine.</text>
</comment>
<keyword evidence="7" id="KW-0949">S-adenosyl-L-methionine</keyword>
<evidence type="ECO:0000256" key="7">
    <source>
        <dbReference type="ARBA" id="ARBA00022691"/>
    </source>
</evidence>
<dbReference type="Pfam" id="PF00919">
    <property type="entry name" value="UPF0004"/>
    <property type="match status" value="1"/>
</dbReference>
<evidence type="ECO:0000256" key="3">
    <source>
        <dbReference type="ARBA" id="ARBA00013273"/>
    </source>
</evidence>
<comment type="cofactor">
    <cofactor evidence="1">
        <name>[4Fe-4S] cluster</name>
        <dbReference type="ChEBI" id="CHEBI:49883"/>
    </cofactor>
</comment>
<evidence type="ECO:0000256" key="4">
    <source>
        <dbReference type="ARBA" id="ARBA00022485"/>
    </source>
</evidence>
<dbReference type="EC" id="2.8.4.5" evidence="3"/>